<sequence>MTKNIYSSLDLSEWLKDFQEPVTKLLESNNIPQWNGQTSKAHEENIRPLAELILCSNRRLSLF</sequence>
<evidence type="ECO:0000313" key="1">
    <source>
        <dbReference type="EMBL" id="ADI65438.1"/>
    </source>
</evidence>
<accession>D7E4X2</accession>
<dbReference type="KEGG" id="naz:Aazo_3941"/>
<dbReference type="AlphaFoldDB" id="D7E4X2"/>
<proteinExistence type="predicted"/>
<organism evidence="1 2">
    <name type="scientific">Nostoc azollae (strain 0708)</name>
    <name type="common">Anabaena azollae (strain 0708)</name>
    <dbReference type="NCBI Taxonomy" id="551115"/>
    <lineage>
        <taxon>Bacteria</taxon>
        <taxon>Bacillati</taxon>
        <taxon>Cyanobacteriota</taxon>
        <taxon>Cyanophyceae</taxon>
        <taxon>Nostocales</taxon>
        <taxon>Nostocaceae</taxon>
        <taxon>Trichormus</taxon>
    </lineage>
</organism>
<name>D7E4X2_NOSA0</name>
<reference evidence="1 2" key="1">
    <citation type="journal article" date="2010" name="PLoS ONE">
        <title>Genome erosion in a nitrogen-fixing vertically transmitted endosymbiotic multicellular cyanobacterium.</title>
        <authorList>
            <person name="Ran L."/>
            <person name="Larsson J."/>
            <person name="Vigil-Stenman T."/>
            <person name="Nylander J.A."/>
            <person name="Ininbergs K."/>
            <person name="Zheng W.W."/>
            <person name="Lapidus A."/>
            <person name="Lowry S."/>
            <person name="Haselkorn R."/>
            <person name="Bergman B."/>
        </authorList>
    </citation>
    <scope>NUCLEOTIDE SEQUENCE [LARGE SCALE GENOMIC DNA]</scope>
    <source>
        <strain evidence="1 2">0708</strain>
    </source>
</reference>
<keyword evidence="2" id="KW-1185">Reference proteome</keyword>
<dbReference type="RefSeq" id="WP_013192450.1">
    <property type="nucleotide sequence ID" value="NC_014248.1"/>
</dbReference>
<protein>
    <submittedName>
        <fullName evidence="1">Uncharacterized protein</fullName>
    </submittedName>
</protein>
<dbReference type="Proteomes" id="UP000001511">
    <property type="component" value="Chromosome"/>
</dbReference>
<dbReference type="EMBL" id="CP002059">
    <property type="protein sequence ID" value="ADI65438.1"/>
    <property type="molecule type" value="Genomic_DNA"/>
</dbReference>
<dbReference type="HOGENOM" id="CLU_207900_0_0_3"/>
<gene>
    <name evidence="1" type="ordered locus">Aazo_3941</name>
</gene>
<evidence type="ECO:0000313" key="2">
    <source>
        <dbReference type="Proteomes" id="UP000001511"/>
    </source>
</evidence>